<dbReference type="InterPro" id="IPR027417">
    <property type="entry name" value="P-loop_NTPase"/>
</dbReference>
<dbReference type="SMART" id="SM00487">
    <property type="entry name" value="DEXDc"/>
    <property type="match status" value="1"/>
</dbReference>
<proteinExistence type="predicted"/>
<keyword evidence="2" id="KW-0067">ATP-binding</keyword>
<dbReference type="PANTHER" id="PTHR47396">
    <property type="entry name" value="TYPE I RESTRICTION ENZYME ECOKI R PROTEIN"/>
    <property type="match status" value="1"/>
</dbReference>
<reference evidence="2 3" key="1">
    <citation type="submission" date="2020-07" db="EMBL/GenBank/DDBJ databases">
        <title>Complete genome sequence of Chitinibacter sp. 2T18.</title>
        <authorList>
            <person name="Bae J.-W."/>
            <person name="Choi J.-W."/>
        </authorList>
    </citation>
    <scope>NUCLEOTIDE SEQUENCE [LARGE SCALE GENOMIC DNA]</scope>
    <source>
        <strain evidence="2 3">2T18</strain>
    </source>
</reference>
<dbReference type="PROSITE" id="PS51192">
    <property type="entry name" value="HELICASE_ATP_BIND_1"/>
    <property type="match status" value="1"/>
</dbReference>
<dbReference type="AlphaFoldDB" id="A0A7H9BL92"/>
<dbReference type="InterPro" id="IPR006935">
    <property type="entry name" value="Helicase/UvrB_N"/>
</dbReference>
<dbReference type="InterPro" id="IPR013670">
    <property type="entry name" value="EcoEI_R_C_dom"/>
</dbReference>
<sequence>MNEAETRSDHIDPMLVAAGWGVVDESRIRREYPITLGRLEGHGKRGKALSADYLLIYRNTKLAVVEAKAWDKPLSEGVGQAKDYAGKLSIRFTYASNGQGVYAIDMEQGTEGERVGFPSPDELWNLTFATQNAWRDRFAAIPFEDRGGYFQGRYYQDIAVERVLAAVAEQRSRILLTLATGTGKTFVGFQLAWKLFQSRWNLTDWKTSNEPQRRPRILFLADRNVLADQAYNSFSAFPEDALVRIEPDDIKKKGKVPKNGSIFFTIFQTFMSGKGKDGQPLPYFGEYPADFFDFIIIDECHRGGAKDEGNWRGILEYFSPAVQLGLTATPKRKDNVDTYAYFGEPVYSYSLKDGINDGFLTPFRVKQISTTLDEYVYTPDDAVIEGEVEKGKRYEEKDFNKIIEIKEREQHRVKLFMSQINQNEKTLVFCANQIHALAVRDLINQIKTSSNPNYCHRVTANDGALGEQHLRDFQDNEKSIPTILTTSQKLSTGVDARNVRNVVLMRPVTSMIEFKQIIGRGTRLYDGKDYFTIYDFVKAHHLFSDPDWDGEPVDPATCPTCGLYPCKCEKTPPKPCKICGQQPCVCPPEICKQCGQEPCICKKKPKAKVKLADGKVRAIQHMTCTSFWHPDGTPMAAQEFMEMLFGQLPDFFKNEEELRTLWMSPDTRKKLLEGLAEKGFGKDQLQEMQKIIDAENSDLFDVLAHVAYAMSPLTREERAAKAMALISTNFNSKQQVFLDFVLSHYVNLGVEELDQTKLTPLLKLKYHDSLADAAADLGKPAEINKVFTGFQKYLYLETV</sequence>
<dbReference type="SUPFAM" id="SSF52540">
    <property type="entry name" value="P-loop containing nucleoside triphosphate hydrolases"/>
    <property type="match status" value="1"/>
</dbReference>
<gene>
    <name evidence="2" type="ORF">HQ393_07885</name>
</gene>
<dbReference type="Gene3D" id="3.40.50.300">
    <property type="entry name" value="P-loop containing nucleotide triphosphate hydrolases"/>
    <property type="match status" value="2"/>
</dbReference>
<dbReference type="PANTHER" id="PTHR47396:SF1">
    <property type="entry name" value="ATP-DEPENDENT HELICASE IRC3-RELATED"/>
    <property type="match status" value="1"/>
</dbReference>
<keyword evidence="2" id="KW-0547">Nucleotide-binding</keyword>
<dbReference type="Pfam" id="PF08463">
    <property type="entry name" value="EcoEI_R_C"/>
    <property type="match status" value="1"/>
</dbReference>
<accession>A0A7H9BL92</accession>
<dbReference type="Gene3D" id="3.90.1570.30">
    <property type="match status" value="1"/>
</dbReference>
<dbReference type="Pfam" id="PF00271">
    <property type="entry name" value="Helicase_C"/>
    <property type="match status" value="1"/>
</dbReference>
<dbReference type="GO" id="GO:0004386">
    <property type="term" value="F:helicase activity"/>
    <property type="evidence" value="ECO:0007669"/>
    <property type="project" value="UniProtKB-KW"/>
</dbReference>
<dbReference type="Proteomes" id="UP000509597">
    <property type="component" value="Chromosome"/>
</dbReference>
<dbReference type="NCBIfam" id="NF046051">
    <property type="entry name" value="restrict_EcoAI"/>
    <property type="match status" value="1"/>
</dbReference>
<organism evidence="2 3">
    <name type="scientific">Chitinibacter bivalviorum</name>
    <dbReference type="NCBI Taxonomy" id="2739434"/>
    <lineage>
        <taxon>Bacteria</taxon>
        <taxon>Pseudomonadati</taxon>
        <taxon>Pseudomonadota</taxon>
        <taxon>Betaproteobacteria</taxon>
        <taxon>Neisseriales</taxon>
        <taxon>Chitinibacteraceae</taxon>
        <taxon>Chitinibacter</taxon>
    </lineage>
</organism>
<keyword evidence="3" id="KW-1185">Reference proteome</keyword>
<evidence type="ECO:0000313" key="3">
    <source>
        <dbReference type="Proteomes" id="UP000509597"/>
    </source>
</evidence>
<dbReference type="InterPro" id="IPR001650">
    <property type="entry name" value="Helicase_C-like"/>
</dbReference>
<dbReference type="REBASE" id="409315">
    <property type="entry name" value="Csp2T18ORF7905P"/>
</dbReference>
<evidence type="ECO:0000259" key="1">
    <source>
        <dbReference type="PROSITE" id="PS51192"/>
    </source>
</evidence>
<dbReference type="CDD" id="cd18032">
    <property type="entry name" value="DEXHc_RE_I_III_res"/>
    <property type="match status" value="1"/>
</dbReference>
<keyword evidence="2" id="KW-0378">Hydrolase</keyword>
<dbReference type="InterPro" id="IPR050742">
    <property type="entry name" value="Helicase_Restrict-Modif_Enz"/>
</dbReference>
<feature type="domain" description="Helicase ATP-binding" evidence="1">
    <location>
        <begin position="165"/>
        <end position="348"/>
    </location>
</feature>
<protein>
    <submittedName>
        <fullName evidence="2">DEAD/DEAH box helicase family protein</fullName>
    </submittedName>
</protein>
<dbReference type="GO" id="GO:0006304">
    <property type="term" value="P:DNA modification"/>
    <property type="evidence" value="ECO:0007669"/>
    <property type="project" value="InterPro"/>
</dbReference>
<dbReference type="InterPro" id="IPR014001">
    <property type="entry name" value="Helicase_ATP-bd"/>
</dbReference>
<dbReference type="RefSeq" id="WP_179358253.1">
    <property type="nucleotide sequence ID" value="NZ_CP058627.1"/>
</dbReference>
<dbReference type="KEGG" id="chiz:HQ393_07885"/>
<evidence type="ECO:0000313" key="2">
    <source>
        <dbReference type="EMBL" id="QLG88174.1"/>
    </source>
</evidence>
<dbReference type="Pfam" id="PF04851">
    <property type="entry name" value="ResIII"/>
    <property type="match status" value="1"/>
</dbReference>
<dbReference type="GO" id="GO:0005524">
    <property type="term" value="F:ATP binding"/>
    <property type="evidence" value="ECO:0007669"/>
    <property type="project" value="InterPro"/>
</dbReference>
<dbReference type="GO" id="GO:0003677">
    <property type="term" value="F:DNA binding"/>
    <property type="evidence" value="ECO:0007669"/>
    <property type="project" value="InterPro"/>
</dbReference>
<dbReference type="GO" id="GO:0016787">
    <property type="term" value="F:hydrolase activity"/>
    <property type="evidence" value="ECO:0007669"/>
    <property type="project" value="InterPro"/>
</dbReference>
<keyword evidence="2" id="KW-0347">Helicase</keyword>
<name>A0A7H9BL92_9NEIS</name>
<dbReference type="EMBL" id="CP058627">
    <property type="protein sequence ID" value="QLG88174.1"/>
    <property type="molecule type" value="Genomic_DNA"/>
</dbReference>
<dbReference type="GO" id="GO:0005829">
    <property type="term" value="C:cytosol"/>
    <property type="evidence" value="ECO:0007669"/>
    <property type="project" value="TreeGrafter"/>
</dbReference>
<dbReference type="CDD" id="cd18799">
    <property type="entry name" value="SF2_C_EcoAI-like"/>
    <property type="match status" value="1"/>
</dbReference>